<feature type="region of interest" description="Disordered" evidence="5">
    <location>
        <begin position="105"/>
        <end position="140"/>
    </location>
</feature>
<evidence type="ECO:0000313" key="6">
    <source>
        <dbReference type="EMBL" id="RXK35487.1"/>
    </source>
</evidence>
<dbReference type="GO" id="GO:0042273">
    <property type="term" value="P:ribosomal large subunit biogenesis"/>
    <property type="evidence" value="ECO:0007669"/>
    <property type="project" value="InterPro"/>
</dbReference>
<dbReference type="VEuPathDB" id="FungiDB:TREMEDRAFT_62216"/>
<keyword evidence="7" id="KW-1185">Reference proteome</keyword>
<dbReference type="GO" id="GO:0030687">
    <property type="term" value="C:preribosome, large subunit precursor"/>
    <property type="evidence" value="ECO:0007669"/>
    <property type="project" value="TreeGrafter"/>
</dbReference>
<dbReference type="PANTHER" id="PTHR16038">
    <property type="entry name" value="NOP SEVEN ASSOCIATED PROTEIN 1"/>
    <property type="match status" value="1"/>
</dbReference>
<reference evidence="6 7" key="1">
    <citation type="submission" date="2016-06" db="EMBL/GenBank/DDBJ databases">
        <title>Evolution of pathogenesis and genome organization in the Tremellales.</title>
        <authorList>
            <person name="Cuomo C."/>
            <person name="Litvintseva A."/>
            <person name="Heitman J."/>
            <person name="Chen Y."/>
            <person name="Sun S."/>
            <person name="Springer D."/>
            <person name="Dromer F."/>
            <person name="Young S."/>
            <person name="Zeng Q."/>
            <person name="Chapman S."/>
            <person name="Gujja S."/>
            <person name="Saif S."/>
            <person name="Birren B."/>
        </authorList>
    </citation>
    <scope>NUCLEOTIDE SEQUENCE [LARGE SCALE GENOMIC DNA]</scope>
    <source>
        <strain evidence="6 7">ATCC 28783</strain>
    </source>
</reference>
<comment type="subunit">
    <text evidence="3">Component of the pre-66S ribosomal particle.</text>
</comment>
<dbReference type="InterPro" id="IPR036322">
    <property type="entry name" value="WD40_repeat_dom_sf"/>
</dbReference>
<dbReference type="PANTHER" id="PTHR16038:SF4">
    <property type="entry name" value="WD REPEAT-CONTAINING PROTEIN 74"/>
    <property type="match status" value="1"/>
</dbReference>
<dbReference type="InterPro" id="IPR015943">
    <property type="entry name" value="WD40/YVTN_repeat-like_dom_sf"/>
</dbReference>
<comment type="function">
    <text evidence="1">Involved in the biogenesis of the 60S ribosomal subunit.</text>
</comment>
<dbReference type="InParanoid" id="A0A4Q1BBN2"/>
<sequence>MSLSLSFLAPSLHPNTLTDVSIPTSPHVQPTVRHLAVKHCSHRPLGLIKHIVSSSSTEVVVLDDSFQVSHLQVEPEEPPVIVRQHTVDHVPGDKWAGIIHTPSGTISSSSSGLTTLHPLTDSQGQDGDNKDTSSINLGGPLTTIAGSRHGRRMAIAGKEVDVTVLDIERAFGGVNDVNMGGKKGASLPGETWKAKNLPMTSLRLRPPIHHLCLAYLSNEENGLVSGTKSGSIRRYDTRQRKPVSEWKVAREGGVGCLVVGYAEHELFFSDRSSYLASLDLRTGRSLFSFPTNPTTHHIIPIPPPPISVSHSVLPINPSFNTSDSPYNTSDTKSYKPRIALASISSDATLRLHTASPPPMQVNGRLTGEGKKGGTVQTVGGIGLGGFIFRGWSEIVDTTLAEGEVRDNEKEEEEEDVWEGMSEIDSDEEEKEEPVKKHRKIGR</sequence>
<name>A0A4Q1BBN2_TREME</name>
<dbReference type="STRING" id="5217.A0A4Q1BBN2"/>
<dbReference type="Gene3D" id="2.130.10.10">
    <property type="entry name" value="YVTN repeat-like/Quinoprotein amine dehydrogenase"/>
    <property type="match status" value="1"/>
</dbReference>
<feature type="region of interest" description="Disordered" evidence="5">
    <location>
        <begin position="402"/>
        <end position="442"/>
    </location>
</feature>
<evidence type="ECO:0000256" key="4">
    <source>
        <dbReference type="ARBA" id="ARBA00014234"/>
    </source>
</evidence>
<evidence type="ECO:0000256" key="5">
    <source>
        <dbReference type="SAM" id="MobiDB-lite"/>
    </source>
</evidence>
<gene>
    <name evidence="6" type="ORF">M231_07265</name>
</gene>
<evidence type="ECO:0000256" key="1">
    <source>
        <dbReference type="ARBA" id="ARBA00002889"/>
    </source>
</evidence>
<dbReference type="EMBL" id="SDIL01000134">
    <property type="protein sequence ID" value="RXK35487.1"/>
    <property type="molecule type" value="Genomic_DNA"/>
</dbReference>
<dbReference type="Proteomes" id="UP000289152">
    <property type="component" value="Unassembled WGS sequence"/>
</dbReference>
<feature type="region of interest" description="Disordered" evidence="5">
    <location>
        <begin position="351"/>
        <end position="373"/>
    </location>
</feature>
<evidence type="ECO:0000313" key="7">
    <source>
        <dbReference type="Proteomes" id="UP000289152"/>
    </source>
</evidence>
<protein>
    <recommendedName>
        <fullName evidence="4">Ribosome biogenesis protein NSA1</fullName>
    </recommendedName>
</protein>
<comment type="similarity">
    <text evidence="2">Belongs to the NSA1 family.</text>
</comment>
<comment type="caution">
    <text evidence="6">The sequence shown here is derived from an EMBL/GenBank/DDBJ whole genome shotgun (WGS) entry which is preliminary data.</text>
</comment>
<dbReference type="AlphaFoldDB" id="A0A4Q1BBN2"/>
<accession>A0A4Q1BBN2</accession>
<dbReference type="SUPFAM" id="SSF50978">
    <property type="entry name" value="WD40 repeat-like"/>
    <property type="match status" value="1"/>
</dbReference>
<dbReference type="InterPro" id="IPR037379">
    <property type="entry name" value="WDR74/Nsa1"/>
</dbReference>
<feature type="compositionally biased region" description="Low complexity" evidence="5">
    <location>
        <begin position="105"/>
        <end position="120"/>
    </location>
</feature>
<evidence type="ECO:0000256" key="3">
    <source>
        <dbReference type="ARBA" id="ARBA00011187"/>
    </source>
</evidence>
<feature type="compositionally biased region" description="Acidic residues" evidence="5">
    <location>
        <begin position="409"/>
        <end position="431"/>
    </location>
</feature>
<evidence type="ECO:0000256" key="2">
    <source>
        <dbReference type="ARBA" id="ARBA00007861"/>
    </source>
</evidence>
<proteinExistence type="inferred from homology"/>
<dbReference type="GO" id="GO:0005730">
    <property type="term" value="C:nucleolus"/>
    <property type="evidence" value="ECO:0007669"/>
    <property type="project" value="InterPro"/>
</dbReference>
<feature type="compositionally biased region" description="Polar residues" evidence="5">
    <location>
        <begin position="121"/>
        <end position="136"/>
    </location>
</feature>
<dbReference type="OrthoDB" id="18388at2759"/>
<organism evidence="6 7">
    <name type="scientific">Tremella mesenterica</name>
    <name type="common">Jelly fungus</name>
    <dbReference type="NCBI Taxonomy" id="5217"/>
    <lineage>
        <taxon>Eukaryota</taxon>
        <taxon>Fungi</taxon>
        <taxon>Dikarya</taxon>
        <taxon>Basidiomycota</taxon>
        <taxon>Agaricomycotina</taxon>
        <taxon>Tremellomycetes</taxon>
        <taxon>Tremellales</taxon>
        <taxon>Tremellaceae</taxon>
        <taxon>Tremella</taxon>
    </lineage>
</organism>